<evidence type="ECO:0000256" key="2">
    <source>
        <dbReference type="ARBA" id="ARBA00022737"/>
    </source>
</evidence>
<dbReference type="Proteomes" id="UP000232323">
    <property type="component" value="Unassembled WGS sequence"/>
</dbReference>
<dbReference type="InterPro" id="IPR015943">
    <property type="entry name" value="WD40/YVTN_repeat-like_dom_sf"/>
</dbReference>
<comment type="caution">
    <text evidence="4">The sequence shown here is derived from an EMBL/GenBank/DDBJ whole genome shotgun (WGS) entry which is preliminary data.</text>
</comment>
<dbReference type="EMBL" id="BEGY01000009">
    <property type="protein sequence ID" value="GAX74825.1"/>
    <property type="molecule type" value="Genomic_DNA"/>
</dbReference>
<reference evidence="4 5" key="1">
    <citation type="submission" date="2017-08" db="EMBL/GenBank/DDBJ databases">
        <title>Acidophilic green algal genome provides insights into adaptation to an acidic environment.</title>
        <authorList>
            <person name="Hirooka S."/>
            <person name="Hirose Y."/>
            <person name="Kanesaki Y."/>
            <person name="Higuchi S."/>
            <person name="Fujiwara T."/>
            <person name="Onuma R."/>
            <person name="Era A."/>
            <person name="Ohbayashi R."/>
            <person name="Uzuka A."/>
            <person name="Nozaki H."/>
            <person name="Yoshikawa H."/>
            <person name="Miyagishima S.Y."/>
        </authorList>
    </citation>
    <scope>NUCLEOTIDE SEQUENCE [LARGE SCALE GENOMIC DNA]</scope>
    <source>
        <strain evidence="4 5">NIES-2499</strain>
    </source>
</reference>
<sequence length="118" mass="12963">MCWLPHSKSQLVSCSWDETVKLWDVETRQPLCTFTGHYNAKVNCIAVTPNGDCMIISGGEVGEDKLVKVWRISNLECFETLAGHQEELTAVVAVAPDGSMIATASMDKTIRTYAVLSI</sequence>
<evidence type="ECO:0000256" key="1">
    <source>
        <dbReference type="ARBA" id="ARBA00022574"/>
    </source>
</evidence>
<evidence type="ECO:0000313" key="4">
    <source>
        <dbReference type="EMBL" id="GAX74825.1"/>
    </source>
</evidence>
<dbReference type="InterPro" id="IPR036322">
    <property type="entry name" value="WD40_repeat_dom_sf"/>
</dbReference>
<dbReference type="PANTHER" id="PTHR19848">
    <property type="entry name" value="WD40 REPEAT PROTEIN"/>
    <property type="match status" value="1"/>
</dbReference>
<dbReference type="PANTHER" id="PTHR19848:SF8">
    <property type="entry name" value="F-BOX AND WD REPEAT DOMAIN CONTAINING 7"/>
    <property type="match status" value="1"/>
</dbReference>
<name>A0A250WVJ5_9CHLO</name>
<feature type="repeat" description="WD" evidence="3">
    <location>
        <begin position="1"/>
        <end position="33"/>
    </location>
</feature>
<keyword evidence="1 3" id="KW-0853">WD repeat</keyword>
<dbReference type="SUPFAM" id="SSF50978">
    <property type="entry name" value="WD40 repeat-like"/>
    <property type="match status" value="1"/>
</dbReference>
<dbReference type="AlphaFoldDB" id="A0A250WVJ5"/>
<dbReference type="OrthoDB" id="674604at2759"/>
<dbReference type="Pfam" id="PF00400">
    <property type="entry name" value="WD40"/>
    <property type="match status" value="3"/>
</dbReference>
<dbReference type="STRING" id="1157962.A0A250WVJ5"/>
<dbReference type="InterPro" id="IPR019775">
    <property type="entry name" value="WD40_repeat_CS"/>
</dbReference>
<dbReference type="PROSITE" id="PS50082">
    <property type="entry name" value="WD_REPEATS_2"/>
    <property type="match status" value="1"/>
</dbReference>
<keyword evidence="5" id="KW-1185">Reference proteome</keyword>
<dbReference type="SMART" id="SM00320">
    <property type="entry name" value="WD40"/>
    <property type="match status" value="3"/>
</dbReference>
<accession>A0A250WVJ5</accession>
<organism evidence="4 5">
    <name type="scientific">Chlamydomonas eustigma</name>
    <dbReference type="NCBI Taxonomy" id="1157962"/>
    <lineage>
        <taxon>Eukaryota</taxon>
        <taxon>Viridiplantae</taxon>
        <taxon>Chlorophyta</taxon>
        <taxon>core chlorophytes</taxon>
        <taxon>Chlorophyceae</taxon>
        <taxon>CS clade</taxon>
        <taxon>Chlamydomonadales</taxon>
        <taxon>Chlamydomonadaceae</taxon>
        <taxon>Chlamydomonas</taxon>
    </lineage>
</organism>
<protein>
    <submittedName>
        <fullName evidence="4">Uncharacterized protein</fullName>
    </submittedName>
</protein>
<dbReference type="InterPro" id="IPR001680">
    <property type="entry name" value="WD40_rpt"/>
</dbReference>
<dbReference type="Gene3D" id="2.130.10.10">
    <property type="entry name" value="YVTN repeat-like/Quinoprotein amine dehydrogenase"/>
    <property type="match status" value="2"/>
</dbReference>
<keyword evidence="2" id="KW-0677">Repeat</keyword>
<gene>
    <name evidence="4" type="ORF">CEUSTIGMA_g2272.t1</name>
</gene>
<proteinExistence type="predicted"/>
<dbReference type="PROSITE" id="PS00678">
    <property type="entry name" value="WD_REPEATS_1"/>
    <property type="match status" value="1"/>
</dbReference>
<evidence type="ECO:0000313" key="5">
    <source>
        <dbReference type="Proteomes" id="UP000232323"/>
    </source>
</evidence>
<evidence type="ECO:0000256" key="3">
    <source>
        <dbReference type="PROSITE-ProRule" id="PRU00221"/>
    </source>
</evidence>